<dbReference type="Proteomes" id="UP000597867">
    <property type="component" value="Unassembled WGS sequence"/>
</dbReference>
<dbReference type="EMBL" id="JADEWF010000006">
    <property type="protein sequence ID" value="MBE9217857.1"/>
    <property type="molecule type" value="Genomic_DNA"/>
</dbReference>
<evidence type="ECO:0000313" key="1">
    <source>
        <dbReference type="EMBL" id="MBE9217857.1"/>
    </source>
</evidence>
<protein>
    <submittedName>
        <fullName evidence="1">Uncharacterized protein</fullName>
    </submittedName>
</protein>
<accession>A0ACC5PX13</accession>
<name>A0ACC5PX13_DOLFA</name>
<reference evidence="1" key="1">
    <citation type="submission" date="2020-10" db="EMBL/GenBank/DDBJ databases">
        <authorList>
            <person name="Castelo-Branco R."/>
            <person name="Eusebio N."/>
            <person name="Adriana R."/>
            <person name="Vieira A."/>
            <person name="Brugerolle De Fraissinette N."/>
            <person name="Rezende De Castro R."/>
            <person name="Schneider M.P."/>
            <person name="Vasconcelos V."/>
            <person name="Leao P.N."/>
        </authorList>
    </citation>
    <scope>NUCLEOTIDE SEQUENCE</scope>
    <source>
        <strain evidence="1">LEGE 04289</strain>
    </source>
</reference>
<keyword evidence="2" id="KW-1185">Reference proteome</keyword>
<sequence>MERLYKDDEKQIQHITIRVKYTFSGQDARTTRFLFLSLISVPHHIGNCCISN</sequence>
<organism evidence="1 2">
    <name type="scientific">Dolichospermum flos-aquae LEGE 04289</name>
    <dbReference type="NCBI Taxonomy" id="1828708"/>
    <lineage>
        <taxon>Bacteria</taxon>
        <taxon>Bacillati</taxon>
        <taxon>Cyanobacteriota</taxon>
        <taxon>Cyanophyceae</taxon>
        <taxon>Nostocales</taxon>
        <taxon>Aphanizomenonaceae</taxon>
        <taxon>Dolichospermum</taxon>
    </lineage>
</organism>
<gene>
    <name evidence="1" type="ORF">IQ222_03390</name>
</gene>
<proteinExistence type="predicted"/>
<comment type="caution">
    <text evidence="1">The sequence shown here is derived from an EMBL/GenBank/DDBJ whole genome shotgun (WGS) entry which is preliminary data.</text>
</comment>
<evidence type="ECO:0000313" key="2">
    <source>
        <dbReference type="Proteomes" id="UP000597867"/>
    </source>
</evidence>